<sequence length="51" mass="5574">MDRLKSTEDGGHWLSPPSLTFSLMTANGLRLCAGRPAFCPCPENDGILLRK</sequence>
<organism evidence="1 2">
    <name type="scientific">Methylobacterium nodulans (strain LMG 21967 / CNCM I-2342 / ORS 2060)</name>
    <dbReference type="NCBI Taxonomy" id="460265"/>
    <lineage>
        <taxon>Bacteria</taxon>
        <taxon>Pseudomonadati</taxon>
        <taxon>Pseudomonadota</taxon>
        <taxon>Alphaproteobacteria</taxon>
        <taxon>Hyphomicrobiales</taxon>
        <taxon>Methylobacteriaceae</taxon>
        <taxon>Methylobacterium</taxon>
    </lineage>
</organism>
<dbReference type="HOGENOM" id="CLU_3100720_0_0_5"/>
<dbReference type="Proteomes" id="UP000008207">
    <property type="component" value="Chromosome"/>
</dbReference>
<name>B8IA73_METNO</name>
<dbReference type="AlphaFoldDB" id="B8IA73"/>
<keyword evidence="2" id="KW-1185">Reference proteome</keyword>
<accession>B8IA73</accession>
<gene>
    <name evidence="1" type="ordered locus">Mnod_4260</name>
</gene>
<proteinExistence type="predicted"/>
<protein>
    <submittedName>
        <fullName evidence="1">Uncharacterized protein</fullName>
    </submittedName>
</protein>
<evidence type="ECO:0000313" key="1">
    <source>
        <dbReference type="EMBL" id="ACL59136.1"/>
    </source>
</evidence>
<dbReference type="KEGG" id="mno:Mnod_4260"/>
<dbReference type="STRING" id="460265.Mnod_4260"/>
<evidence type="ECO:0000313" key="2">
    <source>
        <dbReference type="Proteomes" id="UP000008207"/>
    </source>
</evidence>
<dbReference type="EMBL" id="CP001349">
    <property type="protein sequence ID" value="ACL59136.1"/>
    <property type="molecule type" value="Genomic_DNA"/>
</dbReference>
<reference evidence="1 2" key="1">
    <citation type="submission" date="2009-01" db="EMBL/GenBank/DDBJ databases">
        <title>Complete sequence of chromosome of Methylobacterium nodulans ORS 2060.</title>
        <authorList>
            <consortium name="US DOE Joint Genome Institute"/>
            <person name="Lucas S."/>
            <person name="Copeland A."/>
            <person name="Lapidus A."/>
            <person name="Glavina del Rio T."/>
            <person name="Dalin E."/>
            <person name="Tice H."/>
            <person name="Bruce D."/>
            <person name="Goodwin L."/>
            <person name="Pitluck S."/>
            <person name="Sims D."/>
            <person name="Brettin T."/>
            <person name="Detter J.C."/>
            <person name="Han C."/>
            <person name="Larimer F."/>
            <person name="Land M."/>
            <person name="Hauser L."/>
            <person name="Kyrpides N."/>
            <person name="Ivanova N."/>
            <person name="Marx C.J."/>
            <person name="Richardson P."/>
        </authorList>
    </citation>
    <scope>NUCLEOTIDE SEQUENCE [LARGE SCALE GENOMIC DNA]</scope>
    <source>
        <strain evidence="2">LMG 21967 / CNCM I-2342 / ORS 2060</strain>
    </source>
</reference>